<keyword evidence="2" id="KW-0902">Two-component regulatory system</keyword>
<evidence type="ECO:0000256" key="4">
    <source>
        <dbReference type="ARBA" id="ARBA00023125"/>
    </source>
</evidence>
<evidence type="ECO:0000256" key="6">
    <source>
        <dbReference type="PROSITE-ProRule" id="PRU00169"/>
    </source>
</evidence>
<dbReference type="SUPFAM" id="SSF52172">
    <property type="entry name" value="CheY-like"/>
    <property type="match status" value="1"/>
</dbReference>
<dbReference type="Gene3D" id="1.10.10.10">
    <property type="entry name" value="Winged helix-like DNA-binding domain superfamily/Winged helix DNA-binding domain"/>
    <property type="match status" value="1"/>
</dbReference>
<keyword evidence="11" id="KW-1185">Reference proteome</keyword>
<keyword evidence="3" id="KW-0805">Transcription regulation</keyword>
<feature type="domain" description="OmpR/PhoB-type" evidence="9">
    <location>
        <begin position="141"/>
        <end position="244"/>
    </location>
</feature>
<dbReference type="InterPro" id="IPR001789">
    <property type="entry name" value="Sig_transdc_resp-reg_receiver"/>
</dbReference>
<dbReference type="GO" id="GO:0006355">
    <property type="term" value="P:regulation of DNA-templated transcription"/>
    <property type="evidence" value="ECO:0007669"/>
    <property type="project" value="InterPro"/>
</dbReference>
<evidence type="ECO:0000256" key="3">
    <source>
        <dbReference type="ARBA" id="ARBA00023015"/>
    </source>
</evidence>
<evidence type="ECO:0000313" key="10">
    <source>
        <dbReference type="EMBL" id="EGV17090.1"/>
    </source>
</evidence>
<dbReference type="Pfam" id="PF00486">
    <property type="entry name" value="Trans_reg_C"/>
    <property type="match status" value="1"/>
</dbReference>
<sequence>MSRQPDAPEPIDPPKRVLVVEDDAVGGPQLARFLESFGYRVDLVTGEDAARARMAACRFDAVVLDLTLADGDGYSLLEALRAGDPLLPIVCTSGRCDLDARVKGLRSGFDHYLTKPFEPEELEALLARELCRYAHRARAAEEGLSAPMDNRWAIHEEARTLVLDDRLVIPLTETELRFVCLLRGQAPEAVSRAAVIAGLGHRESYYSSARLHTSVSRLRRKIAQATDQPAPFDSVYGAGYVWGRSR</sequence>
<protein>
    <submittedName>
        <fullName evidence="10">Two component transcriptional regulator, winged helix family</fullName>
    </submittedName>
</protein>
<dbReference type="InterPro" id="IPR001867">
    <property type="entry name" value="OmpR/PhoB-type_DNA-bd"/>
</dbReference>
<dbReference type="Proteomes" id="UP000005459">
    <property type="component" value="Unassembled WGS sequence"/>
</dbReference>
<evidence type="ECO:0000313" key="11">
    <source>
        <dbReference type="Proteomes" id="UP000005459"/>
    </source>
</evidence>
<accession>F9UF53</accession>
<feature type="DNA-binding region" description="OmpR/PhoB-type" evidence="7">
    <location>
        <begin position="141"/>
        <end position="244"/>
    </location>
</feature>
<dbReference type="RefSeq" id="WP_007194428.1">
    <property type="nucleotide sequence ID" value="NZ_AFWV01000012.1"/>
</dbReference>
<dbReference type="PROSITE" id="PS50110">
    <property type="entry name" value="RESPONSE_REGULATORY"/>
    <property type="match status" value="1"/>
</dbReference>
<keyword evidence="1 6" id="KW-0597">Phosphoprotein</keyword>
<evidence type="ECO:0000256" key="5">
    <source>
        <dbReference type="ARBA" id="ARBA00023163"/>
    </source>
</evidence>
<dbReference type="GO" id="GO:0005829">
    <property type="term" value="C:cytosol"/>
    <property type="evidence" value="ECO:0007669"/>
    <property type="project" value="TreeGrafter"/>
</dbReference>
<dbReference type="GO" id="GO:0032993">
    <property type="term" value="C:protein-DNA complex"/>
    <property type="evidence" value="ECO:0007669"/>
    <property type="project" value="TreeGrafter"/>
</dbReference>
<keyword evidence="4 7" id="KW-0238">DNA-binding</keyword>
<name>F9UF53_9GAMM</name>
<dbReference type="PROSITE" id="PS51755">
    <property type="entry name" value="OMPR_PHOB"/>
    <property type="match status" value="1"/>
</dbReference>
<gene>
    <name evidence="10" type="ORF">ThimaDRAFT_3556</name>
</gene>
<dbReference type="InterPro" id="IPR036388">
    <property type="entry name" value="WH-like_DNA-bd_sf"/>
</dbReference>
<dbReference type="GO" id="GO:0000976">
    <property type="term" value="F:transcription cis-regulatory region binding"/>
    <property type="evidence" value="ECO:0007669"/>
    <property type="project" value="TreeGrafter"/>
</dbReference>
<evidence type="ECO:0000256" key="2">
    <source>
        <dbReference type="ARBA" id="ARBA00023012"/>
    </source>
</evidence>
<evidence type="ECO:0000259" key="8">
    <source>
        <dbReference type="PROSITE" id="PS50110"/>
    </source>
</evidence>
<dbReference type="Pfam" id="PF00072">
    <property type="entry name" value="Response_reg"/>
    <property type="match status" value="1"/>
</dbReference>
<dbReference type="PANTHER" id="PTHR48111:SF1">
    <property type="entry name" value="TWO-COMPONENT RESPONSE REGULATOR ORR33"/>
    <property type="match status" value="1"/>
</dbReference>
<dbReference type="SMART" id="SM00862">
    <property type="entry name" value="Trans_reg_C"/>
    <property type="match status" value="1"/>
</dbReference>
<feature type="domain" description="Response regulatory" evidence="8">
    <location>
        <begin position="16"/>
        <end position="130"/>
    </location>
</feature>
<feature type="modified residue" description="4-aspartylphosphate" evidence="6">
    <location>
        <position position="65"/>
    </location>
</feature>
<dbReference type="OrthoDB" id="9802426at2"/>
<dbReference type="AlphaFoldDB" id="F9UF53"/>
<evidence type="ECO:0000256" key="1">
    <source>
        <dbReference type="ARBA" id="ARBA00022553"/>
    </source>
</evidence>
<dbReference type="STRING" id="768671.ThimaDRAFT_3556"/>
<evidence type="ECO:0000259" key="9">
    <source>
        <dbReference type="PROSITE" id="PS51755"/>
    </source>
</evidence>
<dbReference type="PANTHER" id="PTHR48111">
    <property type="entry name" value="REGULATOR OF RPOS"/>
    <property type="match status" value="1"/>
</dbReference>
<dbReference type="InterPro" id="IPR039420">
    <property type="entry name" value="WalR-like"/>
</dbReference>
<organism evidence="10 11">
    <name type="scientific">Thiocapsa marina 5811</name>
    <dbReference type="NCBI Taxonomy" id="768671"/>
    <lineage>
        <taxon>Bacteria</taxon>
        <taxon>Pseudomonadati</taxon>
        <taxon>Pseudomonadota</taxon>
        <taxon>Gammaproteobacteria</taxon>
        <taxon>Chromatiales</taxon>
        <taxon>Chromatiaceae</taxon>
        <taxon>Thiocapsa</taxon>
    </lineage>
</organism>
<proteinExistence type="predicted"/>
<dbReference type="SMART" id="SM00448">
    <property type="entry name" value="REC"/>
    <property type="match status" value="1"/>
</dbReference>
<dbReference type="SUPFAM" id="SSF46894">
    <property type="entry name" value="C-terminal effector domain of the bipartite response regulators"/>
    <property type="match status" value="1"/>
</dbReference>
<keyword evidence="5" id="KW-0804">Transcription</keyword>
<dbReference type="GO" id="GO:0000156">
    <property type="term" value="F:phosphorelay response regulator activity"/>
    <property type="evidence" value="ECO:0007669"/>
    <property type="project" value="TreeGrafter"/>
</dbReference>
<dbReference type="EMBL" id="AFWV01000012">
    <property type="protein sequence ID" value="EGV17090.1"/>
    <property type="molecule type" value="Genomic_DNA"/>
</dbReference>
<dbReference type="InterPro" id="IPR016032">
    <property type="entry name" value="Sig_transdc_resp-reg_C-effctor"/>
</dbReference>
<reference evidence="10 11" key="1">
    <citation type="submission" date="2011-06" db="EMBL/GenBank/DDBJ databases">
        <title>The draft genome of Thiocapsa marina 5811.</title>
        <authorList>
            <consortium name="US DOE Joint Genome Institute (JGI-PGF)"/>
            <person name="Lucas S."/>
            <person name="Han J."/>
            <person name="Cheng J.-F."/>
            <person name="Goodwin L."/>
            <person name="Pitluck S."/>
            <person name="Peters L."/>
            <person name="Land M.L."/>
            <person name="Hauser L."/>
            <person name="Vogl K."/>
            <person name="Liu Z."/>
            <person name="Imhoff J."/>
            <person name="Thiel V."/>
            <person name="Frigaard N.-U."/>
            <person name="Bryant D."/>
            <person name="Woyke T.J."/>
        </authorList>
    </citation>
    <scope>NUCLEOTIDE SEQUENCE [LARGE SCALE GENOMIC DNA]</scope>
    <source>
        <strain evidence="10 11">5811</strain>
    </source>
</reference>
<dbReference type="InterPro" id="IPR011006">
    <property type="entry name" value="CheY-like_superfamily"/>
</dbReference>
<dbReference type="Gene3D" id="3.40.50.2300">
    <property type="match status" value="1"/>
</dbReference>
<dbReference type="eggNOG" id="COG0745">
    <property type="taxonomic scope" value="Bacteria"/>
</dbReference>
<evidence type="ECO:0000256" key="7">
    <source>
        <dbReference type="PROSITE-ProRule" id="PRU01091"/>
    </source>
</evidence>